<keyword evidence="4" id="KW-1185">Reference proteome</keyword>
<organism evidence="3 4">
    <name type="scientific">Microbacterium bovistercoris</name>
    <dbReference type="NCBI Taxonomy" id="2293570"/>
    <lineage>
        <taxon>Bacteria</taxon>
        <taxon>Bacillati</taxon>
        <taxon>Actinomycetota</taxon>
        <taxon>Actinomycetes</taxon>
        <taxon>Micrococcales</taxon>
        <taxon>Microbacteriaceae</taxon>
        <taxon>Microbacterium</taxon>
    </lineage>
</organism>
<evidence type="ECO:0000313" key="4">
    <source>
        <dbReference type="Proteomes" id="UP000262172"/>
    </source>
</evidence>
<dbReference type="OrthoDB" id="5079807at2"/>
<reference evidence="3 4" key="1">
    <citation type="submission" date="2018-08" db="EMBL/GenBank/DDBJ databases">
        <title>Isolation, diversity and antifungal activity of Actinobacteria from cow dung.</title>
        <authorList>
            <person name="Ling L."/>
        </authorList>
    </citation>
    <scope>NUCLEOTIDE SEQUENCE [LARGE SCALE GENOMIC DNA]</scope>
    <source>
        <strain evidence="3 4">NEAU-LLE</strain>
    </source>
</reference>
<name>A0A371NTK0_9MICO</name>
<dbReference type="EMBL" id="QUAB01000041">
    <property type="protein sequence ID" value="REJ05596.1"/>
    <property type="molecule type" value="Genomic_DNA"/>
</dbReference>
<dbReference type="Proteomes" id="UP000262172">
    <property type="component" value="Unassembled WGS sequence"/>
</dbReference>
<accession>A0A371NTK0</accession>
<keyword evidence="2" id="KW-1133">Transmembrane helix</keyword>
<evidence type="ECO:0000256" key="2">
    <source>
        <dbReference type="SAM" id="Phobius"/>
    </source>
</evidence>
<gene>
    <name evidence="3" type="ORF">DY023_09080</name>
</gene>
<keyword evidence="2" id="KW-0472">Membrane</keyword>
<sequence>MEDVIGWTIVVVWVAAPAVVVAMAFHWILSTKPIEQKYENTGGGFAGGMDAVFSPTAYEAGMERDRQTQRTAPAPAPGDPPWTIGEGRIRIDV</sequence>
<keyword evidence="2" id="KW-0812">Transmembrane</keyword>
<comment type="caution">
    <text evidence="3">The sequence shown here is derived from an EMBL/GenBank/DDBJ whole genome shotgun (WGS) entry which is preliminary data.</text>
</comment>
<dbReference type="AlphaFoldDB" id="A0A371NTK0"/>
<evidence type="ECO:0000313" key="3">
    <source>
        <dbReference type="EMBL" id="REJ05596.1"/>
    </source>
</evidence>
<dbReference type="RefSeq" id="WP_116242025.1">
    <property type="nucleotide sequence ID" value="NZ_QUAB01000041.1"/>
</dbReference>
<protein>
    <submittedName>
        <fullName evidence="3">Uncharacterized protein</fullName>
    </submittedName>
</protein>
<feature type="transmembrane region" description="Helical" evidence="2">
    <location>
        <begin position="6"/>
        <end position="29"/>
    </location>
</feature>
<proteinExistence type="predicted"/>
<evidence type="ECO:0000256" key="1">
    <source>
        <dbReference type="SAM" id="MobiDB-lite"/>
    </source>
</evidence>
<feature type="region of interest" description="Disordered" evidence="1">
    <location>
        <begin position="61"/>
        <end position="93"/>
    </location>
</feature>